<evidence type="ECO:0000256" key="3">
    <source>
        <dbReference type="ARBA" id="ARBA00022679"/>
    </source>
</evidence>
<evidence type="ECO:0000259" key="11">
    <source>
        <dbReference type="PROSITE" id="PS50011"/>
    </source>
</evidence>
<evidence type="ECO:0000256" key="4">
    <source>
        <dbReference type="ARBA" id="ARBA00022741"/>
    </source>
</evidence>
<evidence type="ECO:0000256" key="8">
    <source>
        <dbReference type="ARBA" id="ARBA00048679"/>
    </source>
</evidence>
<comment type="caution">
    <text evidence="13">The sequence shown here is derived from an EMBL/GenBank/DDBJ whole genome shotgun (WGS) entry which is preliminary data.</text>
</comment>
<proteinExistence type="predicted"/>
<keyword evidence="2" id="KW-0723">Serine/threonine-protein kinase</keyword>
<reference evidence="13 14" key="1">
    <citation type="journal article" date="2014" name="Genome Biol. Evol.">
        <title>The secreted proteins of Achlya hypogyna and Thraustotheca clavata identify the ancestral oomycete secretome and reveal gene acquisitions by horizontal gene transfer.</title>
        <authorList>
            <person name="Misner I."/>
            <person name="Blouin N."/>
            <person name="Leonard G."/>
            <person name="Richards T.A."/>
            <person name="Lane C.E."/>
        </authorList>
    </citation>
    <scope>NUCLEOTIDE SEQUENCE [LARGE SCALE GENOMIC DNA]</scope>
    <source>
        <strain evidence="13 14">ATCC 34112</strain>
    </source>
</reference>
<dbReference type="SUPFAM" id="SSF52172">
    <property type="entry name" value="CheY-like"/>
    <property type="match status" value="1"/>
</dbReference>
<protein>
    <recommendedName>
        <fullName evidence="1">non-specific serine/threonine protein kinase</fullName>
        <ecNumber evidence="1">2.7.11.1</ecNumber>
    </recommendedName>
</protein>
<dbReference type="AlphaFoldDB" id="A0A1W0A7Y8"/>
<evidence type="ECO:0000256" key="6">
    <source>
        <dbReference type="ARBA" id="ARBA00022840"/>
    </source>
</evidence>
<comment type="catalytic activity">
    <reaction evidence="7">
        <text>L-threonyl-[protein] + ATP = O-phospho-L-threonyl-[protein] + ADP + H(+)</text>
        <dbReference type="Rhea" id="RHEA:46608"/>
        <dbReference type="Rhea" id="RHEA-COMP:11060"/>
        <dbReference type="Rhea" id="RHEA-COMP:11605"/>
        <dbReference type="ChEBI" id="CHEBI:15378"/>
        <dbReference type="ChEBI" id="CHEBI:30013"/>
        <dbReference type="ChEBI" id="CHEBI:30616"/>
        <dbReference type="ChEBI" id="CHEBI:61977"/>
        <dbReference type="ChEBI" id="CHEBI:456216"/>
        <dbReference type="EC" id="2.7.11.1"/>
    </reaction>
</comment>
<dbReference type="SUPFAM" id="SSF56112">
    <property type="entry name" value="Protein kinase-like (PK-like)"/>
    <property type="match status" value="1"/>
</dbReference>
<keyword evidence="4 10" id="KW-0547">Nucleotide-binding</keyword>
<dbReference type="PROSITE" id="PS50011">
    <property type="entry name" value="PROTEIN_KINASE_DOM"/>
    <property type="match status" value="1"/>
</dbReference>
<evidence type="ECO:0000256" key="9">
    <source>
        <dbReference type="PROSITE-ProRule" id="PRU00169"/>
    </source>
</evidence>
<evidence type="ECO:0000256" key="10">
    <source>
        <dbReference type="PROSITE-ProRule" id="PRU10141"/>
    </source>
</evidence>
<dbReference type="InterPro" id="IPR017441">
    <property type="entry name" value="Protein_kinase_ATP_BS"/>
</dbReference>
<dbReference type="Gene3D" id="3.40.50.2300">
    <property type="match status" value="1"/>
</dbReference>
<evidence type="ECO:0000256" key="1">
    <source>
        <dbReference type="ARBA" id="ARBA00012513"/>
    </source>
</evidence>
<evidence type="ECO:0000259" key="12">
    <source>
        <dbReference type="PROSITE" id="PS50110"/>
    </source>
</evidence>
<evidence type="ECO:0000256" key="2">
    <source>
        <dbReference type="ARBA" id="ARBA00022527"/>
    </source>
</evidence>
<name>A0A1W0A7Y8_9STRA</name>
<dbReference type="InterPro" id="IPR000719">
    <property type="entry name" value="Prot_kinase_dom"/>
</dbReference>
<dbReference type="EC" id="2.7.11.1" evidence="1"/>
<sequence length="908" mass="101873">MNPAEVHVLVVEDDEFTRMATLDILKSIGYRVTAVENGGEALSAMVAAPMAFDLVLCDVMLPVLTGIQLLECVAKEPNISHIPIVMTSSNEEMDVVTSCLSKGAKDYLIKPIQYNTAKTLVRHVWLARQNHMMETANRGNVGNTTNIWRDIEILRTIGKGTHGTVVMARRKLDGAVVAVKRVPLATSSESGRKQADNEVILLKSLYHVNIVRFYDSFVINNDELNIVMEFCDGGNLRQVAKLRNKMNAGFFPEPLIMSWFAQLVLAVSYIHGKNVLHRDLKAQNVFLTKKHVVKLGDFGISKALAGDDTATTSVGTPESMSPEICRGERYGKKSDIWSLGCVLYEMAMLARPFEAMTLQEMFNKICLGDYPPLSPFFSKELRLLIQLMLQQDPNKRPSIEDICRFPFVQTPIQAFLSDHAAEFELALETEAKMNQPVLPDNNNSFAPPAPLSFPGATQHQPGYNPFIPQQPPFSNQPILPSPPPDSSLRDIALSSQVVGLSTPDVIMSSKTTDESSYVQIATSLSRSLTLQDSLADRLRCRTNIGTHRLGYFSSLPMCATGRDIATGFVKDYRDNKSNPRKPEREIYDMGLAAIRDLVQEESLHIVSASHSASRQLDRTQEWQRGGPVEESLFRFQIDEVGQARNLRYISTPGEVSAMEVCLNVRGLAAELHAHAKFPSGIGLNWSYPPPDVDYSASQLYRIFLKAIGKLQLVDLTKLTTKDRQTFFINIYNTMVLHGFIELGVPHTSDQYRAFEKDMFYRLGGLTFSLADIRHGILRSNRKPPSAFWGRQLEAHDPRIAYCFRTRDPRSLLALLEYAAPIPPVQDAVILRPGRTDTDLETAMKAYCARHVMVETISRTVRLPKLFSVYMEDFGSSEHEMLGWLTQYMKDCPPDIMLYRIKYNHGILV</sequence>
<feature type="domain" description="Response regulatory" evidence="12">
    <location>
        <begin position="7"/>
        <end position="125"/>
    </location>
</feature>
<dbReference type="FunFam" id="1.10.510.10:FF:000535">
    <property type="entry name" value="Serine/threonine-protein kinase a"/>
    <property type="match status" value="1"/>
</dbReference>
<keyword evidence="3" id="KW-0808">Transferase</keyword>
<dbReference type="SMART" id="SM00220">
    <property type="entry name" value="S_TKc"/>
    <property type="match status" value="1"/>
</dbReference>
<dbReference type="GO" id="GO:0000160">
    <property type="term" value="P:phosphorelay signal transduction system"/>
    <property type="evidence" value="ECO:0007669"/>
    <property type="project" value="InterPro"/>
</dbReference>
<dbReference type="PANTHER" id="PTHR44899">
    <property type="entry name" value="CAMK FAMILY PROTEIN KINASE"/>
    <property type="match status" value="1"/>
</dbReference>
<dbReference type="OrthoDB" id="248923at2759"/>
<gene>
    <name evidence="13" type="ORF">THRCLA_01563</name>
</gene>
<dbReference type="GO" id="GO:0005524">
    <property type="term" value="F:ATP binding"/>
    <property type="evidence" value="ECO:0007669"/>
    <property type="project" value="UniProtKB-UniRule"/>
</dbReference>
<dbReference type="InterPro" id="IPR001789">
    <property type="entry name" value="Sig_transdc_resp-reg_receiver"/>
</dbReference>
<dbReference type="InterPro" id="IPR006869">
    <property type="entry name" value="DUF547"/>
</dbReference>
<dbReference type="Pfam" id="PF04784">
    <property type="entry name" value="DUF547"/>
    <property type="match status" value="1"/>
</dbReference>
<dbReference type="InterPro" id="IPR008271">
    <property type="entry name" value="Ser/Thr_kinase_AS"/>
</dbReference>
<feature type="binding site" evidence="10">
    <location>
        <position position="180"/>
    </location>
    <ligand>
        <name>ATP</name>
        <dbReference type="ChEBI" id="CHEBI:30616"/>
    </ligand>
</feature>
<dbReference type="Proteomes" id="UP000243217">
    <property type="component" value="Unassembled WGS sequence"/>
</dbReference>
<dbReference type="CDD" id="cd08215">
    <property type="entry name" value="STKc_Nek"/>
    <property type="match status" value="1"/>
</dbReference>
<keyword evidence="9" id="KW-0597">Phosphoprotein</keyword>
<dbReference type="Gene3D" id="1.10.510.10">
    <property type="entry name" value="Transferase(Phosphotransferase) domain 1"/>
    <property type="match status" value="1"/>
</dbReference>
<keyword evidence="14" id="KW-1185">Reference proteome</keyword>
<keyword evidence="5 13" id="KW-0418">Kinase</keyword>
<keyword evidence="6 10" id="KW-0067">ATP-binding</keyword>
<dbReference type="GO" id="GO:0004674">
    <property type="term" value="F:protein serine/threonine kinase activity"/>
    <property type="evidence" value="ECO:0007669"/>
    <property type="project" value="UniProtKB-KW"/>
</dbReference>
<evidence type="ECO:0000256" key="5">
    <source>
        <dbReference type="ARBA" id="ARBA00022777"/>
    </source>
</evidence>
<dbReference type="PANTHER" id="PTHR44899:SF3">
    <property type="entry name" value="SERINE_THREONINE-PROTEIN KINASE NEK1"/>
    <property type="match status" value="1"/>
</dbReference>
<dbReference type="InterPro" id="IPR011006">
    <property type="entry name" value="CheY-like_superfamily"/>
</dbReference>
<dbReference type="CDD" id="cd00156">
    <property type="entry name" value="REC"/>
    <property type="match status" value="1"/>
</dbReference>
<feature type="modified residue" description="4-aspartylphosphate" evidence="9">
    <location>
        <position position="58"/>
    </location>
</feature>
<dbReference type="PROSITE" id="PS00107">
    <property type="entry name" value="PROTEIN_KINASE_ATP"/>
    <property type="match status" value="1"/>
</dbReference>
<dbReference type="Pfam" id="PF00072">
    <property type="entry name" value="Response_reg"/>
    <property type="match status" value="1"/>
</dbReference>
<dbReference type="EMBL" id="JNBS01000348">
    <property type="protein sequence ID" value="OQS06396.1"/>
    <property type="molecule type" value="Genomic_DNA"/>
</dbReference>
<dbReference type="SMART" id="SM00448">
    <property type="entry name" value="REC"/>
    <property type="match status" value="1"/>
</dbReference>
<accession>A0A1W0A7Y8</accession>
<evidence type="ECO:0000256" key="7">
    <source>
        <dbReference type="ARBA" id="ARBA00047899"/>
    </source>
</evidence>
<comment type="catalytic activity">
    <reaction evidence="8">
        <text>L-seryl-[protein] + ATP = O-phospho-L-seryl-[protein] + ADP + H(+)</text>
        <dbReference type="Rhea" id="RHEA:17989"/>
        <dbReference type="Rhea" id="RHEA-COMP:9863"/>
        <dbReference type="Rhea" id="RHEA-COMP:11604"/>
        <dbReference type="ChEBI" id="CHEBI:15378"/>
        <dbReference type="ChEBI" id="CHEBI:29999"/>
        <dbReference type="ChEBI" id="CHEBI:30616"/>
        <dbReference type="ChEBI" id="CHEBI:83421"/>
        <dbReference type="ChEBI" id="CHEBI:456216"/>
        <dbReference type="EC" id="2.7.11.1"/>
    </reaction>
</comment>
<evidence type="ECO:0000313" key="13">
    <source>
        <dbReference type="EMBL" id="OQS06396.1"/>
    </source>
</evidence>
<feature type="domain" description="Protein kinase" evidence="11">
    <location>
        <begin position="151"/>
        <end position="408"/>
    </location>
</feature>
<dbReference type="Pfam" id="PF00069">
    <property type="entry name" value="Pkinase"/>
    <property type="match status" value="1"/>
</dbReference>
<organism evidence="13 14">
    <name type="scientific">Thraustotheca clavata</name>
    <dbReference type="NCBI Taxonomy" id="74557"/>
    <lineage>
        <taxon>Eukaryota</taxon>
        <taxon>Sar</taxon>
        <taxon>Stramenopiles</taxon>
        <taxon>Oomycota</taxon>
        <taxon>Saprolegniomycetes</taxon>
        <taxon>Saprolegniales</taxon>
        <taxon>Achlyaceae</taxon>
        <taxon>Thraustotheca</taxon>
    </lineage>
</organism>
<dbReference type="InterPro" id="IPR051131">
    <property type="entry name" value="NEK_Ser/Thr_kinase_NIMA"/>
</dbReference>
<evidence type="ECO:0000313" key="14">
    <source>
        <dbReference type="Proteomes" id="UP000243217"/>
    </source>
</evidence>
<dbReference type="STRING" id="74557.A0A1W0A7Y8"/>
<dbReference type="PROSITE" id="PS00108">
    <property type="entry name" value="PROTEIN_KINASE_ST"/>
    <property type="match status" value="1"/>
</dbReference>
<dbReference type="InterPro" id="IPR011009">
    <property type="entry name" value="Kinase-like_dom_sf"/>
</dbReference>
<dbReference type="PROSITE" id="PS50110">
    <property type="entry name" value="RESPONSE_REGULATORY"/>
    <property type="match status" value="1"/>
</dbReference>